<dbReference type="EMBL" id="RCDB01000001">
    <property type="protein sequence ID" value="RLK52418.1"/>
    <property type="molecule type" value="Genomic_DNA"/>
</dbReference>
<evidence type="ECO:0000313" key="2">
    <source>
        <dbReference type="EMBL" id="RLK52418.1"/>
    </source>
</evidence>
<organism evidence="2 3">
    <name type="scientific">Microbacterium telephonicum</name>
    <dbReference type="NCBI Taxonomy" id="1714841"/>
    <lineage>
        <taxon>Bacteria</taxon>
        <taxon>Bacillati</taxon>
        <taxon>Actinomycetota</taxon>
        <taxon>Actinomycetes</taxon>
        <taxon>Micrococcales</taxon>
        <taxon>Microbacteriaceae</taxon>
        <taxon>Microbacterium</taxon>
    </lineage>
</organism>
<keyword evidence="3" id="KW-1185">Reference proteome</keyword>
<evidence type="ECO:0000256" key="1">
    <source>
        <dbReference type="SAM" id="Phobius"/>
    </source>
</evidence>
<name>A0A498CJY3_9MICO</name>
<comment type="caution">
    <text evidence="2">The sequence shown here is derived from an EMBL/GenBank/DDBJ whole genome shotgun (WGS) entry which is preliminary data.</text>
</comment>
<sequence length="153" mass="16397">MSKISDTGWVMGYAERNVWSGLVASAVGVAVYVAIVAPQLSTTPVDDIAWQWPLLWSLVGAIAGAIVLSVLWGIAAGMRDPHERAQTDVRDVDIERMGSRVGYAFTAIGGVGALVLSMLEAHWFWIGNALFVGFFLSAFVGGVAQLIAYRRGL</sequence>
<feature type="transmembrane region" description="Helical" evidence="1">
    <location>
        <begin position="53"/>
        <end position="74"/>
    </location>
</feature>
<feature type="transmembrane region" description="Helical" evidence="1">
    <location>
        <begin position="125"/>
        <end position="149"/>
    </location>
</feature>
<keyword evidence="1" id="KW-1133">Transmembrane helix</keyword>
<dbReference type="AlphaFoldDB" id="A0A498CJY3"/>
<proteinExistence type="predicted"/>
<feature type="transmembrane region" description="Helical" evidence="1">
    <location>
        <begin position="101"/>
        <end position="119"/>
    </location>
</feature>
<gene>
    <name evidence="2" type="ORF">C7474_0356</name>
</gene>
<protein>
    <submittedName>
        <fullName evidence="2">Uncharacterized protein</fullName>
    </submittedName>
</protein>
<keyword evidence="1" id="KW-0472">Membrane</keyword>
<reference evidence="2 3" key="1">
    <citation type="journal article" date="2015" name="Stand. Genomic Sci.">
        <title>Genomic Encyclopedia of Bacterial and Archaeal Type Strains, Phase III: the genomes of soil and plant-associated and newly described type strains.</title>
        <authorList>
            <person name="Whitman W.B."/>
            <person name="Woyke T."/>
            <person name="Klenk H.P."/>
            <person name="Zhou Y."/>
            <person name="Lilburn T.G."/>
            <person name="Beck B.J."/>
            <person name="De Vos P."/>
            <person name="Vandamme P."/>
            <person name="Eisen J.A."/>
            <person name="Garrity G."/>
            <person name="Hugenholtz P."/>
            <person name="Kyrpides N.C."/>
        </authorList>
    </citation>
    <scope>NUCLEOTIDE SEQUENCE [LARGE SCALE GENOMIC DNA]</scope>
    <source>
        <strain evidence="2 3">S2T63</strain>
    </source>
</reference>
<evidence type="ECO:0000313" key="3">
    <source>
        <dbReference type="Proteomes" id="UP000273158"/>
    </source>
</evidence>
<feature type="transmembrane region" description="Helical" evidence="1">
    <location>
        <begin position="21"/>
        <end position="41"/>
    </location>
</feature>
<dbReference type="Proteomes" id="UP000273158">
    <property type="component" value="Unassembled WGS sequence"/>
</dbReference>
<accession>A0A498CJY3</accession>
<keyword evidence="1" id="KW-0812">Transmembrane</keyword>